<proteinExistence type="predicted"/>
<accession>A0A443S4F0</accession>
<dbReference type="AlphaFoldDB" id="A0A443S4F0"/>
<dbReference type="PANTHER" id="PTHR10127">
    <property type="entry name" value="DISCOIDIN, CUB, EGF, LAMININ , AND ZINC METALLOPROTEASE DOMAIN CONTAINING"/>
    <property type="match status" value="1"/>
</dbReference>
<dbReference type="SUPFAM" id="SSF55486">
    <property type="entry name" value="Metalloproteases ('zincins'), catalytic domain"/>
    <property type="match status" value="1"/>
</dbReference>
<dbReference type="GO" id="GO:0004222">
    <property type="term" value="F:metalloendopeptidase activity"/>
    <property type="evidence" value="ECO:0007669"/>
    <property type="project" value="InterPro"/>
</dbReference>
<dbReference type="Gene3D" id="3.40.390.10">
    <property type="entry name" value="Collagenase (Catalytic Domain)"/>
    <property type="match status" value="1"/>
</dbReference>
<dbReference type="InterPro" id="IPR024079">
    <property type="entry name" value="MetalloPept_cat_dom_sf"/>
</dbReference>
<evidence type="ECO:0000313" key="4">
    <source>
        <dbReference type="EMBL" id="RWS22407.1"/>
    </source>
</evidence>
<dbReference type="PANTHER" id="PTHR10127:SF850">
    <property type="entry name" value="METALLOENDOPEPTIDASE"/>
    <property type="match status" value="1"/>
</dbReference>
<dbReference type="OrthoDB" id="291007at2759"/>
<dbReference type="InterPro" id="IPR001506">
    <property type="entry name" value="Peptidase_M12A"/>
</dbReference>
<organism evidence="4 5">
    <name type="scientific">Leptotrombidium deliense</name>
    <dbReference type="NCBI Taxonomy" id="299467"/>
    <lineage>
        <taxon>Eukaryota</taxon>
        <taxon>Metazoa</taxon>
        <taxon>Ecdysozoa</taxon>
        <taxon>Arthropoda</taxon>
        <taxon>Chelicerata</taxon>
        <taxon>Arachnida</taxon>
        <taxon>Acari</taxon>
        <taxon>Acariformes</taxon>
        <taxon>Trombidiformes</taxon>
        <taxon>Prostigmata</taxon>
        <taxon>Anystina</taxon>
        <taxon>Parasitengona</taxon>
        <taxon>Trombiculoidea</taxon>
        <taxon>Trombiculidae</taxon>
        <taxon>Leptotrombidium</taxon>
    </lineage>
</organism>
<feature type="domain" description="Peptidase M12A" evidence="3">
    <location>
        <begin position="94"/>
        <end position="160"/>
    </location>
</feature>
<protein>
    <submittedName>
        <fullName evidence="4">Astacin-like metalloprotease toxin</fullName>
    </submittedName>
</protein>
<evidence type="ECO:0000259" key="3">
    <source>
        <dbReference type="PROSITE" id="PS51864"/>
    </source>
</evidence>
<evidence type="ECO:0000313" key="5">
    <source>
        <dbReference type="Proteomes" id="UP000288716"/>
    </source>
</evidence>
<dbReference type="Pfam" id="PF01400">
    <property type="entry name" value="Astacin"/>
    <property type="match status" value="1"/>
</dbReference>
<sequence>MNHYSIEENDIEPIVVFVNKFLKNFLHKAAHWKNKDDWKSRKHKYSEESPNPITFKHENFFADELKSSESEEETVALAERAICNPSLHEGDILQTDDGSGSLHNYRLWQNAEIPYEIHDDLKNQESLIHEAMRHIEGETCVKFKTRENEDDYVEIIQDNG</sequence>
<name>A0A443S4F0_9ACAR</name>
<keyword evidence="4" id="KW-0378">Hydrolase</keyword>
<keyword evidence="4" id="KW-0645">Protease</keyword>
<dbReference type="VEuPathDB" id="VectorBase:LDEU009633"/>
<comment type="cofactor">
    <cofactor evidence="1">
        <name>Zn(2+)</name>
        <dbReference type="ChEBI" id="CHEBI:29105"/>
    </cofactor>
</comment>
<dbReference type="GO" id="GO:0006508">
    <property type="term" value="P:proteolysis"/>
    <property type="evidence" value="ECO:0007669"/>
    <property type="project" value="UniProtKB-KW"/>
</dbReference>
<dbReference type="Proteomes" id="UP000288716">
    <property type="component" value="Unassembled WGS sequence"/>
</dbReference>
<gene>
    <name evidence="4" type="ORF">B4U80_14037</name>
</gene>
<comment type="caution">
    <text evidence="4">The sequence shown here is derived from an EMBL/GenBank/DDBJ whole genome shotgun (WGS) entry which is preliminary data.</text>
</comment>
<evidence type="ECO:0000256" key="2">
    <source>
        <dbReference type="PROSITE-ProRule" id="PRU01211"/>
    </source>
</evidence>
<keyword evidence="4" id="KW-0482">Metalloprotease</keyword>
<keyword evidence="5" id="KW-1185">Reference proteome</keyword>
<evidence type="ECO:0000256" key="1">
    <source>
        <dbReference type="ARBA" id="ARBA00001947"/>
    </source>
</evidence>
<dbReference type="PROSITE" id="PS51864">
    <property type="entry name" value="ASTACIN"/>
    <property type="match status" value="1"/>
</dbReference>
<dbReference type="EMBL" id="NCKV01008902">
    <property type="protein sequence ID" value="RWS22407.1"/>
    <property type="molecule type" value="Genomic_DNA"/>
</dbReference>
<comment type="caution">
    <text evidence="2">Lacks conserved residue(s) required for the propagation of feature annotation.</text>
</comment>
<reference evidence="4 5" key="1">
    <citation type="journal article" date="2018" name="Gigascience">
        <title>Genomes of trombidid mites reveal novel predicted allergens and laterally-transferred genes associated with secondary metabolism.</title>
        <authorList>
            <person name="Dong X."/>
            <person name="Chaisiri K."/>
            <person name="Xia D."/>
            <person name="Armstrong S.D."/>
            <person name="Fang Y."/>
            <person name="Donnelly M.J."/>
            <person name="Kadowaki T."/>
            <person name="McGarry J.W."/>
            <person name="Darby A.C."/>
            <person name="Makepeace B.L."/>
        </authorList>
    </citation>
    <scope>NUCLEOTIDE SEQUENCE [LARGE SCALE GENOMIC DNA]</scope>
    <source>
        <strain evidence="4">UoL-UT</strain>
    </source>
</reference>